<dbReference type="GO" id="GO:0036397">
    <property type="term" value="F:formate dehydrogenase (quinone) activity"/>
    <property type="evidence" value="ECO:0007669"/>
    <property type="project" value="TreeGrafter"/>
</dbReference>
<organism evidence="17 18">
    <name type="scientific">Roseivivax lentus</name>
    <dbReference type="NCBI Taxonomy" id="633194"/>
    <lineage>
        <taxon>Bacteria</taxon>
        <taxon>Pseudomonadati</taxon>
        <taxon>Pseudomonadota</taxon>
        <taxon>Alphaproteobacteria</taxon>
        <taxon>Rhodobacterales</taxon>
        <taxon>Roseobacteraceae</taxon>
        <taxon>Roseivivax</taxon>
    </lineage>
</organism>
<evidence type="ECO:0000256" key="13">
    <source>
        <dbReference type="SAM" id="MobiDB-lite"/>
    </source>
</evidence>
<evidence type="ECO:0000256" key="14">
    <source>
        <dbReference type="SAM" id="Phobius"/>
    </source>
</evidence>
<dbReference type="GO" id="GO:0005886">
    <property type="term" value="C:plasma membrane"/>
    <property type="evidence" value="ECO:0007669"/>
    <property type="project" value="UniProtKB-SubCell"/>
</dbReference>
<feature type="transmembrane region" description="Helical" evidence="14">
    <location>
        <begin position="223"/>
        <end position="240"/>
    </location>
</feature>
<protein>
    <submittedName>
        <fullName evidence="17">Formate dehydrogenase gamma subunit</fullName>
    </submittedName>
</protein>
<evidence type="ECO:0000256" key="5">
    <source>
        <dbReference type="ARBA" id="ARBA00022475"/>
    </source>
</evidence>
<evidence type="ECO:0000256" key="15">
    <source>
        <dbReference type="SAM" id="SignalP"/>
    </source>
</evidence>
<dbReference type="InterPro" id="IPR006471">
    <property type="entry name" value="Formate_DH_gsu"/>
</dbReference>
<reference evidence="18" key="1">
    <citation type="submission" date="2017-01" db="EMBL/GenBank/DDBJ databases">
        <authorList>
            <person name="Varghese N."/>
            <person name="Submissions S."/>
        </authorList>
    </citation>
    <scope>NUCLEOTIDE SEQUENCE [LARGE SCALE GENOMIC DNA]</scope>
    <source>
        <strain evidence="18">DSM 29430</strain>
    </source>
</reference>
<feature type="transmembrane region" description="Helical" evidence="14">
    <location>
        <begin position="177"/>
        <end position="203"/>
    </location>
</feature>
<dbReference type="GO" id="GO:0008863">
    <property type="term" value="F:formate dehydrogenase (NAD+) activity"/>
    <property type="evidence" value="ECO:0007669"/>
    <property type="project" value="InterPro"/>
</dbReference>
<feature type="domain" description="Cytochrome b561 bacterial/Ni-hydrogenase" evidence="16">
    <location>
        <begin position="167"/>
        <end position="363"/>
    </location>
</feature>
<keyword evidence="11" id="KW-0408">Iron</keyword>
<evidence type="ECO:0000256" key="1">
    <source>
        <dbReference type="ARBA" id="ARBA00001971"/>
    </source>
</evidence>
<dbReference type="NCBIfam" id="TIGR01583">
    <property type="entry name" value="formate-DH-gamm"/>
    <property type="match status" value="1"/>
</dbReference>
<keyword evidence="12 14" id="KW-0472">Membrane</keyword>
<keyword evidence="4" id="KW-0813">Transport</keyword>
<accession>A0A1N7NFC7</accession>
<keyword evidence="8" id="KW-0479">Metal-binding</keyword>
<dbReference type="Gene3D" id="1.20.950.20">
    <property type="entry name" value="Transmembrane di-heme cytochromes, Chain C"/>
    <property type="match status" value="1"/>
</dbReference>
<evidence type="ECO:0000259" key="16">
    <source>
        <dbReference type="Pfam" id="PF01292"/>
    </source>
</evidence>
<evidence type="ECO:0000256" key="9">
    <source>
        <dbReference type="ARBA" id="ARBA00022982"/>
    </source>
</evidence>
<evidence type="ECO:0000256" key="2">
    <source>
        <dbReference type="ARBA" id="ARBA00004651"/>
    </source>
</evidence>
<dbReference type="GO" id="GO:0009061">
    <property type="term" value="P:anaerobic respiration"/>
    <property type="evidence" value="ECO:0007669"/>
    <property type="project" value="TreeGrafter"/>
</dbReference>
<dbReference type="InterPro" id="IPR016174">
    <property type="entry name" value="Di-haem_cyt_TM"/>
</dbReference>
<evidence type="ECO:0000256" key="10">
    <source>
        <dbReference type="ARBA" id="ARBA00022989"/>
    </source>
</evidence>
<dbReference type="PANTHER" id="PTHR30074">
    <property type="entry name" value="FORMATE DEHYDROGENASE, NITRATE-INDUCIBLE, CYTOCHROME B556 FDN SUBUNIT"/>
    <property type="match status" value="1"/>
</dbReference>
<proteinExistence type="inferred from homology"/>
<keyword evidence="5" id="KW-1003">Cell membrane</keyword>
<comment type="similarity">
    <text evidence="3">Belongs to the formate dehydrogenase gamma subunit family.</text>
</comment>
<dbReference type="GO" id="GO:0009055">
    <property type="term" value="F:electron transfer activity"/>
    <property type="evidence" value="ECO:0007669"/>
    <property type="project" value="InterPro"/>
</dbReference>
<dbReference type="GO" id="GO:0009326">
    <property type="term" value="C:formate dehydrogenase complex"/>
    <property type="evidence" value="ECO:0007669"/>
    <property type="project" value="InterPro"/>
</dbReference>
<dbReference type="RefSeq" id="WP_076448536.1">
    <property type="nucleotide sequence ID" value="NZ_FTOQ01000008.1"/>
</dbReference>
<dbReference type="InterPro" id="IPR051817">
    <property type="entry name" value="FDH_cytochrome_b556_subunit"/>
</dbReference>
<evidence type="ECO:0000256" key="12">
    <source>
        <dbReference type="ARBA" id="ARBA00023136"/>
    </source>
</evidence>
<keyword evidence="18" id="KW-1185">Reference proteome</keyword>
<comment type="cofactor">
    <cofactor evidence="1">
        <name>heme</name>
        <dbReference type="ChEBI" id="CHEBI:30413"/>
    </cofactor>
</comment>
<dbReference type="Pfam" id="PF01292">
    <property type="entry name" value="Ni_hydr_CYTB"/>
    <property type="match status" value="1"/>
</dbReference>
<dbReference type="OrthoDB" id="9790598at2"/>
<dbReference type="GO" id="GO:0015944">
    <property type="term" value="P:formate oxidation"/>
    <property type="evidence" value="ECO:0007669"/>
    <property type="project" value="TreeGrafter"/>
</dbReference>
<feature type="chain" id="PRO_5013043312" evidence="15">
    <location>
        <begin position="27"/>
        <end position="412"/>
    </location>
</feature>
<evidence type="ECO:0000256" key="7">
    <source>
        <dbReference type="ARBA" id="ARBA00022692"/>
    </source>
</evidence>
<sequence length="412" mass="44892">MTILRSLLLTLALLGVALPQDSAAQAVDPTVTKAAPDQATTTLEDILRRQQGLKSDDTEARRALVGDALEPGAETGTTLGTQGASSDSDLWRAFRFDERDITTVTRGPATNVIMQGGGQWWLDLRQGPVMVYGGYLLLGTIGLLAIFFLARGRIRIDGEKTGRTLTRFTGIERFGHWLLAGSFLILGITGLLSLMGRTFLIPLLGHEAFATIAQASKWLHNNVSWAFMIALVMVFVMWVIHNIPDRTDINWILKGGGIFTKGHPPAKKFNAGQKMIFWVVILFGASVSASGLALLFPFQITLFEPTFAMLNSWGVPSLIGMEAFPTGMEPQEEMQYAQLWHAIVSFVMMAVILAHIYIGSVGMEGAYDAMGSGEVEEQWAKEHHSIWAEEEIAKRGRTSAKPASGASATPAE</sequence>
<evidence type="ECO:0000256" key="6">
    <source>
        <dbReference type="ARBA" id="ARBA00022617"/>
    </source>
</evidence>
<name>A0A1N7NFC7_9RHOB</name>
<keyword evidence="15" id="KW-0732">Signal</keyword>
<dbReference type="AlphaFoldDB" id="A0A1N7NFC7"/>
<dbReference type="GO" id="GO:0022904">
    <property type="term" value="P:respiratory electron transport chain"/>
    <property type="evidence" value="ECO:0007669"/>
    <property type="project" value="InterPro"/>
</dbReference>
<evidence type="ECO:0000256" key="4">
    <source>
        <dbReference type="ARBA" id="ARBA00022448"/>
    </source>
</evidence>
<dbReference type="STRING" id="633194.SAMN05421759_10825"/>
<feature type="signal peptide" evidence="15">
    <location>
        <begin position="1"/>
        <end position="26"/>
    </location>
</feature>
<evidence type="ECO:0000313" key="18">
    <source>
        <dbReference type="Proteomes" id="UP000186684"/>
    </source>
</evidence>
<feature type="transmembrane region" description="Helical" evidence="14">
    <location>
        <begin position="339"/>
        <end position="358"/>
    </location>
</feature>
<dbReference type="InterPro" id="IPR011577">
    <property type="entry name" value="Cyt_b561_bac/Ni-Hgenase"/>
</dbReference>
<keyword evidence="6" id="KW-0349">Heme</keyword>
<gene>
    <name evidence="17" type="ORF">SAMN05421759_10825</name>
</gene>
<keyword evidence="7 14" id="KW-0812">Transmembrane</keyword>
<evidence type="ECO:0000256" key="3">
    <source>
        <dbReference type="ARBA" id="ARBA00010747"/>
    </source>
</evidence>
<dbReference type="EMBL" id="FTOQ01000008">
    <property type="protein sequence ID" value="SIS96879.1"/>
    <property type="molecule type" value="Genomic_DNA"/>
</dbReference>
<feature type="region of interest" description="Disordered" evidence="13">
    <location>
        <begin position="390"/>
        <end position="412"/>
    </location>
</feature>
<evidence type="ECO:0000313" key="17">
    <source>
        <dbReference type="EMBL" id="SIS96879.1"/>
    </source>
</evidence>
<evidence type="ECO:0000256" key="8">
    <source>
        <dbReference type="ARBA" id="ARBA00022723"/>
    </source>
</evidence>
<feature type="transmembrane region" description="Helical" evidence="14">
    <location>
        <begin position="276"/>
        <end position="300"/>
    </location>
</feature>
<dbReference type="PANTHER" id="PTHR30074:SF6">
    <property type="entry name" value="FORMATE DEHYDROGENASE GAMMA SUBUNIT"/>
    <property type="match status" value="1"/>
</dbReference>
<evidence type="ECO:0000256" key="11">
    <source>
        <dbReference type="ARBA" id="ARBA00023004"/>
    </source>
</evidence>
<comment type="subcellular location">
    <subcellularLocation>
        <location evidence="2">Cell membrane</location>
        <topology evidence="2">Multi-pass membrane protein</topology>
    </subcellularLocation>
</comment>
<dbReference type="SUPFAM" id="SSF81342">
    <property type="entry name" value="Transmembrane di-heme cytochromes"/>
    <property type="match status" value="1"/>
</dbReference>
<keyword evidence="9" id="KW-0249">Electron transport</keyword>
<dbReference type="GO" id="GO:0046872">
    <property type="term" value="F:metal ion binding"/>
    <property type="evidence" value="ECO:0007669"/>
    <property type="project" value="UniProtKB-KW"/>
</dbReference>
<dbReference type="Proteomes" id="UP000186684">
    <property type="component" value="Unassembled WGS sequence"/>
</dbReference>
<keyword evidence="10 14" id="KW-1133">Transmembrane helix</keyword>
<feature type="transmembrane region" description="Helical" evidence="14">
    <location>
        <begin position="129"/>
        <end position="150"/>
    </location>
</feature>